<sequence length="44" mass="4872">MSHPVIAPLCFFLPFMILCPPYFFSTIDRTEVGGVIVPISASTR</sequence>
<keyword evidence="1" id="KW-0812">Transmembrane</keyword>
<evidence type="ECO:0000313" key="2">
    <source>
        <dbReference type="EMBL" id="CUQ67956.1"/>
    </source>
</evidence>
<evidence type="ECO:0000256" key="1">
    <source>
        <dbReference type="SAM" id="Phobius"/>
    </source>
</evidence>
<gene>
    <name evidence="2" type="ORF">NITINOP_2984</name>
</gene>
<feature type="transmembrane region" description="Helical" evidence="1">
    <location>
        <begin position="6"/>
        <end position="24"/>
    </location>
</feature>
<organism evidence="2 3">
    <name type="scientific">Candidatus Nitrospira inopinata</name>
    <dbReference type="NCBI Taxonomy" id="1715989"/>
    <lineage>
        <taxon>Bacteria</taxon>
        <taxon>Pseudomonadati</taxon>
        <taxon>Nitrospirota</taxon>
        <taxon>Nitrospiria</taxon>
        <taxon>Nitrospirales</taxon>
        <taxon>Nitrospiraceae</taxon>
        <taxon>Nitrospira</taxon>
    </lineage>
</organism>
<dbReference type="Proteomes" id="UP000066284">
    <property type="component" value="Chromosome 1"/>
</dbReference>
<name>A0A0S4L023_9BACT</name>
<keyword evidence="3" id="KW-1185">Reference proteome</keyword>
<keyword evidence="1" id="KW-1133">Transmembrane helix</keyword>
<evidence type="ECO:0000313" key="3">
    <source>
        <dbReference type="Proteomes" id="UP000066284"/>
    </source>
</evidence>
<accession>A0A0S4L023</accession>
<dbReference type="AlphaFoldDB" id="A0A0S4L023"/>
<dbReference type="KEGG" id="nio:NITINOP_2984"/>
<proteinExistence type="predicted"/>
<keyword evidence="1" id="KW-0472">Membrane</keyword>
<dbReference type="EMBL" id="LN885086">
    <property type="protein sequence ID" value="CUQ67956.1"/>
    <property type="molecule type" value="Genomic_DNA"/>
</dbReference>
<protein>
    <submittedName>
        <fullName evidence="2">Uncharacterized protein</fullName>
    </submittedName>
</protein>
<reference evidence="3" key="1">
    <citation type="submission" date="2015-09" db="EMBL/GenBank/DDBJ databases">
        <authorList>
            <person name="Daims H."/>
        </authorList>
    </citation>
    <scope>NUCLEOTIDE SEQUENCE [LARGE SCALE GENOMIC DNA]</scope>
</reference>